<dbReference type="GO" id="GO:0005737">
    <property type="term" value="C:cytoplasm"/>
    <property type="evidence" value="ECO:0007669"/>
    <property type="project" value="TreeGrafter"/>
</dbReference>
<dbReference type="AlphaFoldDB" id="A0A318NW09"/>
<sequence>MFRRDNVIPRAYKQVDVFTTSPLQGNPLAVILEAEGLNEMQMLSLARWTNLSETTFVFKPTNPVADYQVRIFTPEKELPFAGHPTLGTAHALLEAGLVTKQPGVVMQECGVGLVAVNILPDGTLAFAAPEVTFRTLAVAERERLLAAFQPAVIETDTMPVIADMGIRWLMVRMPNAQSCLTVTPDSAMIKELQMACHVDGVVIYGAYSSGGPADYEMRAFLVEWDKLVEDPVTGSANACLARWLQANNFPDGGLTAQGYQVRQGTQLHREGRVSVRFIHDEPWIGGQSYTLINGWLHIPEEQ</sequence>
<dbReference type="GO" id="GO:0016853">
    <property type="term" value="F:isomerase activity"/>
    <property type="evidence" value="ECO:0007669"/>
    <property type="project" value="TreeGrafter"/>
</dbReference>
<dbReference type="PANTHER" id="PTHR13774">
    <property type="entry name" value="PHENAZINE BIOSYNTHESIS PROTEIN"/>
    <property type="match status" value="1"/>
</dbReference>
<dbReference type="Proteomes" id="UP000248196">
    <property type="component" value="Unassembled WGS sequence"/>
</dbReference>
<dbReference type="Gene3D" id="3.10.310.10">
    <property type="entry name" value="Diaminopimelate Epimerase, Chain A, domain 1"/>
    <property type="match status" value="2"/>
</dbReference>
<dbReference type="RefSeq" id="WP_004949516.1">
    <property type="nucleotide sequence ID" value="NZ_PESE01000005.1"/>
</dbReference>
<accession>A0A318NW09</accession>
<dbReference type="SUPFAM" id="SSF54506">
    <property type="entry name" value="Diaminopimelate epimerase-like"/>
    <property type="match status" value="1"/>
</dbReference>
<comment type="caution">
    <text evidence="3">The sequence shown here is derived from an EMBL/GenBank/DDBJ whole genome shotgun (WGS) entry which is preliminary data.</text>
</comment>
<evidence type="ECO:0000256" key="1">
    <source>
        <dbReference type="ARBA" id="ARBA00008270"/>
    </source>
</evidence>
<name>A0A318NW09_SERPL</name>
<dbReference type="InterPro" id="IPR003719">
    <property type="entry name" value="Phenazine_PhzF-like"/>
</dbReference>
<organism evidence="3 4">
    <name type="scientific">Serratia plymuthica</name>
    <dbReference type="NCBI Taxonomy" id="82996"/>
    <lineage>
        <taxon>Bacteria</taxon>
        <taxon>Pseudomonadati</taxon>
        <taxon>Pseudomonadota</taxon>
        <taxon>Gammaproteobacteria</taxon>
        <taxon>Enterobacterales</taxon>
        <taxon>Yersiniaceae</taxon>
        <taxon>Serratia</taxon>
    </lineage>
</organism>
<dbReference type="EMBL" id="PESE01000005">
    <property type="protein sequence ID" value="PYD37924.1"/>
    <property type="molecule type" value="Genomic_DNA"/>
</dbReference>
<dbReference type="PANTHER" id="PTHR13774:SF32">
    <property type="entry name" value="ANTISENSE-ENHANCING SEQUENCE 1"/>
    <property type="match status" value="1"/>
</dbReference>
<dbReference type="PIRSF" id="PIRSF016184">
    <property type="entry name" value="PhzC_PhzF"/>
    <property type="match status" value="1"/>
</dbReference>
<evidence type="ECO:0000256" key="2">
    <source>
        <dbReference type="PIRSR" id="PIRSR016184-1"/>
    </source>
</evidence>
<feature type="active site" evidence="2">
    <location>
        <position position="53"/>
    </location>
</feature>
<dbReference type="OrthoDB" id="9788221at2"/>
<dbReference type="Pfam" id="PF02567">
    <property type="entry name" value="PhzC-PhzF"/>
    <property type="match status" value="1"/>
</dbReference>
<evidence type="ECO:0000313" key="3">
    <source>
        <dbReference type="EMBL" id="PYD37924.1"/>
    </source>
</evidence>
<gene>
    <name evidence="3" type="ORF">CT690_17870</name>
</gene>
<proteinExistence type="inferred from homology"/>
<evidence type="ECO:0000313" key="4">
    <source>
        <dbReference type="Proteomes" id="UP000248196"/>
    </source>
</evidence>
<dbReference type="NCBIfam" id="TIGR00654">
    <property type="entry name" value="PhzF_family"/>
    <property type="match status" value="1"/>
</dbReference>
<protein>
    <submittedName>
        <fullName evidence="3">PhzF family phenazine biosynthesis protein</fullName>
    </submittedName>
</protein>
<reference evidence="3 4" key="1">
    <citation type="submission" date="2017-11" db="EMBL/GenBank/DDBJ databases">
        <title>Genome sequence of the oocydin A producing rhizobacterium Serratia plymuthica 4Rx5.</title>
        <authorList>
            <person name="Matilla M.A."/>
            <person name="Udaondo Z."/>
            <person name="Salmond G.P.C."/>
        </authorList>
    </citation>
    <scope>NUCLEOTIDE SEQUENCE [LARGE SCALE GENOMIC DNA]</scope>
    <source>
        <strain evidence="3 4">4Rx5</strain>
    </source>
</reference>
<comment type="similarity">
    <text evidence="1">Belongs to the PhzF family.</text>
</comment>